<dbReference type="EMBL" id="JABVEC010000002">
    <property type="protein sequence ID" value="MBC6464685.1"/>
    <property type="molecule type" value="Genomic_DNA"/>
</dbReference>
<evidence type="ECO:0000256" key="2">
    <source>
        <dbReference type="SAM" id="Phobius"/>
    </source>
</evidence>
<proteinExistence type="predicted"/>
<keyword evidence="2" id="KW-0812">Transmembrane</keyword>
<protein>
    <submittedName>
        <fullName evidence="4">PH domain-containing protein</fullName>
    </submittedName>
</protein>
<feature type="region of interest" description="Disordered" evidence="1">
    <location>
        <begin position="176"/>
        <end position="196"/>
    </location>
</feature>
<gene>
    <name evidence="4" type="ORF">HKK74_04125</name>
</gene>
<name>A0ABR7LIU8_9ACTN</name>
<evidence type="ECO:0000256" key="1">
    <source>
        <dbReference type="SAM" id="MobiDB-lite"/>
    </source>
</evidence>
<reference evidence="4 5" key="1">
    <citation type="submission" date="2020-06" db="EMBL/GenBank/DDBJ databases">
        <title>Actinomadura xiongansis sp. nov., isolated from soil of Baiyangdian.</title>
        <authorList>
            <person name="Zhang X."/>
        </authorList>
    </citation>
    <scope>NUCLEOTIDE SEQUENCE [LARGE SCALE GENOMIC DNA]</scope>
    <source>
        <strain evidence="4 5">HBUM206468</strain>
    </source>
</reference>
<dbReference type="InterPro" id="IPR019692">
    <property type="entry name" value="CFP-6_PH"/>
</dbReference>
<evidence type="ECO:0000313" key="5">
    <source>
        <dbReference type="Proteomes" id="UP000805614"/>
    </source>
</evidence>
<feature type="transmembrane region" description="Helical" evidence="2">
    <location>
        <begin position="21"/>
        <end position="40"/>
    </location>
</feature>
<dbReference type="Proteomes" id="UP000805614">
    <property type="component" value="Unassembled WGS sequence"/>
</dbReference>
<feature type="transmembrane region" description="Helical" evidence="2">
    <location>
        <begin position="46"/>
        <end position="64"/>
    </location>
</feature>
<evidence type="ECO:0000259" key="3">
    <source>
        <dbReference type="Pfam" id="PF10756"/>
    </source>
</evidence>
<keyword evidence="2" id="KW-1133">Transmembrane helix</keyword>
<dbReference type="Pfam" id="PF10756">
    <property type="entry name" value="bPH_6"/>
    <property type="match status" value="1"/>
</dbReference>
<comment type="caution">
    <text evidence="4">The sequence shown here is derived from an EMBL/GenBank/DDBJ whole genome shotgun (WGS) entry which is preliminary data.</text>
</comment>
<organism evidence="4 5">
    <name type="scientific">Actinomadura alba</name>
    <dbReference type="NCBI Taxonomy" id="406431"/>
    <lineage>
        <taxon>Bacteria</taxon>
        <taxon>Bacillati</taxon>
        <taxon>Actinomycetota</taxon>
        <taxon>Actinomycetes</taxon>
        <taxon>Streptosporangiales</taxon>
        <taxon>Thermomonosporaceae</taxon>
        <taxon>Actinomadura</taxon>
    </lineage>
</organism>
<keyword evidence="2" id="KW-0472">Membrane</keyword>
<sequence length="222" mass="23290">MSETKRAAGAKPKVFRSVGPYVAGWVWMVVAALNLADIVIRGRDMAALIAAAVLLMGCGLAYVYGLRPAIVADETGVRLRNPLRDVRIPWPALKEVEVAEALRFHCVADGRPWQVKAWVMQTSPRARARMERRAEKAEKAGTAAGGVPDPIAEQLKGRTPAGFAAEQLTELVGAHGGGERAAEAAAGEGTERPSGTWSTPAIAAVALPGAVLVALILVAALT</sequence>
<evidence type="ECO:0000313" key="4">
    <source>
        <dbReference type="EMBL" id="MBC6464685.1"/>
    </source>
</evidence>
<feature type="transmembrane region" description="Helical" evidence="2">
    <location>
        <begin position="201"/>
        <end position="221"/>
    </location>
</feature>
<feature type="domain" description="Low molecular weight protein antigen 6 PH" evidence="3">
    <location>
        <begin position="67"/>
        <end position="129"/>
    </location>
</feature>
<keyword evidence="5" id="KW-1185">Reference proteome</keyword>
<accession>A0ABR7LIU8</accession>
<dbReference type="RefSeq" id="WP_187241683.1">
    <property type="nucleotide sequence ID" value="NZ_BAAAOK010000008.1"/>
</dbReference>